<dbReference type="EMBL" id="JAESIY010000040">
    <property type="protein sequence ID" value="MBL3659105.1"/>
    <property type="molecule type" value="Genomic_DNA"/>
</dbReference>
<reference evidence="2" key="1">
    <citation type="submission" date="2021-01" db="EMBL/GenBank/DDBJ databases">
        <title>Fulvivirga kasyanovii gen. nov., sp nov., a novel member of the phylum Bacteroidetes isolated from seawater in a mussel farm.</title>
        <authorList>
            <person name="Zhao L.-H."/>
            <person name="Wang Z.-J."/>
        </authorList>
    </citation>
    <scope>NUCLEOTIDE SEQUENCE</scope>
    <source>
        <strain evidence="2">2943</strain>
    </source>
</reference>
<keyword evidence="1" id="KW-1133">Transmembrane helix</keyword>
<sequence length="92" mass="10784">MKHKIPKELERTPIVLGIELKKVVFIIMAALLFVFLMTVNLLLAIFFPFLVGVYLYISKKFSKKGEFLNYIKYSMNPKVITFNKTINQLLNR</sequence>
<feature type="transmembrane region" description="Helical" evidence="1">
    <location>
        <begin position="24"/>
        <end position="57"/>
    </location>
</feature>
<organism evidence="2 3">
    <name type="scientific">Fulvivirga sediminis</name>
    <dbReference type="NCBI Taxonomy" id="2803949"/>
    <lineage>
        <taxon>Bacteria</taxon>
        <taxon>Pseudomonadati</taxon>
        <taxon>Bacteroidota</taxon>
        <taxon>Cytophagia</taxon>
        <taxon>Cytophagales</taxon>
        <taxon>Fulvivirgaceae</taxon>
        <taxon>Fulvivirga</taxon>
    </lineage>
</organism>
<dbReference type="AlphaFoldDB" id="A0A937FBD0"/>
<name>A0A937FBD0_9BACT</name>
<comment type="caution">
    <text evidence="2">The sequence shown here is derived from an EMBL/GenBank/DDBJ whole genome shotgun (WGS) entry which is preliminary data.</text>
</comment>
<evidence type="ECO:0000256" key="1">
    <source>
        <dbReference type="SAM" id="Phobius"/>
    </source>
</evidence>
<protein>
    <submittedName>
        <fullName evidence="2">Uncharacterized protein</fullName>
    </submittedName>
</protein>
<proteinExistence type="predicted"/>
<keyword evidence="1" id="KW-0812">Transmembrane</keyword>
<evidence type="ECO:0000313" key="2">
    <source>
        <dbReference type="EMBL" id="MBL3659105.1"/>
    </source>
</evidence>
<gene>
    <name evidence="2" type="ORF">JL102_23395</name>
</gene>
<evidence type="ECO:0000313" key="3">
    <source>
        <dbReference type="Proteomes" id="UP000659388"/>
    </source>
</evidence>
<dbReference type="Proteomes" id="UP000659388">
    <property type="component" value="Unassembled WGS sequence"/>
</dbReference>
<keyword evidence="1" id="KW-0472">Membrane</keyword>
<keyword evidence="3" id="KW-1185">Reference proteome</keyword>
<accession>A0A937FBD0</accession>